<protein>
    <submittedName>
        <fullName evidence="1">Uncharacterized protein</fullName>
    </submittedName>
</protein>
<reference evidence="1 2" key="1">
    <citation type="submission" date="2019-05" db="EMBL/GenBank/DDBJ databases">
        <title>Streptomyces sp. NEAU-C151, a novel actinomycete isolated from soil.</title>
        <authorList>
            <person name="Han L."/>
            <person name="Jiang H."/>
        </authorList>
    </citation>
    <scope>NUCLEOTIDE SEQUENCE [LARGE SCALE GENOMIC DNA]</scope>
    <source>
        <strain evidence="1 2">NEAU-C151</strain>
    </source>
</reference>
<proteinExistence type="predicted"/>
<organism evidence="1 2">
    <name type="scientific">Streptomyces montanus</name>
    <dbReference type="NCBI Taxonomy" id="2580423"/>
    <lineage>
        <taxon>Bacteria</taxon>
        <taxon>Bacillati</taxon>
        <taxon>Actinomycetota</taxon>
        <taxon>Actinomycetes</taxon>
        <taxon>Kitasatosporales</taxon>
        <taxon>Streptomycetaceae</taxon>
        <taxon>Streptomyces</taxon>
    </lineage>
</organism>
<gene>
    <name evidence="1" type="ORF">FE633_17090</name>
</gene>
<sequence>MFHNTDRPKPGDYVIVAEPGIDKGYESSASLAIGRVTRLADDGEPLIVYVGSTDETQVTFGEALVIPQAMFEQLTGCEEISLPDAEPDSVHDYFDRPLRAGDSVLIPEGATADRIAARSLSITDGMAGRTDTIVRVGTDGLVALVTPDASDFPADLLIRTNER</sequence>
<dbReference type="EMBL" id="VBZC01000017">
    <property type="protein sequence ID" value="TLS44866.1"/>
    <property type="molecule type" value="Genomic_DNA"/>
</dbReference>
<dbReference type="RefSeq" id="WP_138046025.1">
    <property type="nucleotide sequence ID" value="NZ_VBZC01000017.1"/>
</dbReference>
<evidence type="ECO:0000313" key="1">
    <source>
        <dbReference type="EMBL" id="TLS44866.1"/>
    </source>
</evidence>
<evidence type="ECO:0000313" key="2">
    <source>
        <dbReference type="Proteomes" id="UP000305906"/>
    </source>
</evidence>
<accession>A0A5R9FS08</accession>
<dbReference type="Proteomes" id="UP000305906">
    <property type="component" value="Unassembled WGS sequence"/>
</dbReference>
<name>A0A5R9FS08_9ACTN</name>
<keyword evidence="2" id="KW-1185">Reference proteome</keyword>
<comment type="caution">
    <text evidence="1">The sequence shown here is derived from an EMBL/GenBank/DDBJ whole genome shotgun (WGS) entry which is preliminary data.</text>
</comment>
<dbReference type="AlphaFoldDB" id="A0A5R9FS08"/>